<dbReference type="SUPFAM" id="SSF56112">
    <property type="entry name" value="Protein kinase-like (PK-like)"/>
    <property type="match status" value="1"/>
</dbReference>
<gene>
    <name evidence="10" type="ORF">PGUG_01459</name>
</gene>
<feature type="domain" description="Protein kinase" evidence="9">
    <location>
        <begin position="384"/>
        <end position="722"/>
    </location>
</feature>
<dbReference type="GeneID" id="5127610"/>
<dbReference type="GO" id="GO:0005737">
    <property type="term" value="C:cytoplasm"/>
    <property type="evidence" value="ECO:0007669"/>
    <property type="project" value="EnsemblFungi"/>
</dbReference>
<dbReference type="STRING" id="294746.A5DDV8"/>
<evidence type="ECO:0000256" key="2">
    <source>
        <dbReference type="ARBA" id="ARBA00022527"/>
    </source>
</evidence>
<feature type="compositionally biased region" description="Polar residues" evidence="8">
    <location>
        <begin position="61"/>
        <end position="71"/>
    </location>
</feature>
<feature type="binding site" evidence="7">
    <location>
        <position position="413"/>
    </location>
    <ligand>
        <name>ATP</name>
        <dbReference type="ChEBI" id="CHEBI:30616"/>
    </ligand>
</feature>
<evidence type="ECO:0000256" key="5">
    <source>
        <dbReference type="ARBA" id="ARBA00022777"/>
    </source>
</evidence>
<dbReference type="KEGG" id="pgu:PGUG_01459"/>
<dbReference type="PANTHER" id="PTHR24058">
    <property type="entry name" value="DUAL SPECIFICITY PROTEIN KINASE"/>
    <property type="match status" value="1"/>
</dbReference>
<dbReference type="Gene3D" id="1.10.510.10">
    <property type="entry name" value="Transferase(Phosphotransferase) domain 1"/>
    <property type="match status" value="1"/>
</dbReference>
<dbReference type="GO" id="GO:0004674">
    <property type="term" value="F:protein serine/threonine kinase activity"/>
    <property type="evidence" value="ECO:0007669"/>
    <property type="project" value="UniProtKB-KW"/>
</dbReference>
<dbReference type="GO" id="GO:0030447">
    <property type="term" value="P:filamentous growth"/>
    <property type="evidence" value="ECO:0007669"/>
    <property type="project" value="UniProtKB-ARBA"/>
</dbReference>
<dbReference type="PANTHER" id="PTHR24058:SF17">
    <property type="entry name" value="HOMEODOMAIN INTERACTING PROTEIN KINASE, ISOFORM D"/>
    <property type="match status" value="1"/>
</dbReference>
<dbReference type="InterPro" id="IPR050494">
    <property type="entry name" value="Ser_Thr_dual-spec_kinase"/>
</dbReference>
<feature type="region of interest" description="Disordered" evidence="8">
    <location>
        <begin position="61"/>
        <end position="112"/>
    </location>
</feature>
<keyword evidence="2" id="KW-0723">Serine/threonine-protein kinase</keyword>
<proteinExistence type="inferred from homology"/>
<dbReference type="InterPro" id="IPR011009">
    <property type="entry name" value="Kinase-like_dom_sf"/>
</dbReference>
<dbReference type="Proteomes" id="UP000001997">
    <property type="component" value="Unassembled WGS sequence"/>
</dbReference>
<dbReference type="GO" id="GO:0004713">
    <property type="term" value="F:protein tyrosine kinase activity"/>
    <property type="evidence" value="ECO:0007669"/>
    <property type="project" value="EnsemblFungi"/>
</dbReference>
<evidence type="ECO:0000256" key="8">
    <source>
        <dbReference type="SAM" id="MobiDB-lite"/>
    </source>
</evidence>
<dbReference type="EMBL" id="CH408156">
    <property type="protein sequence ID" value="EDK37361.2"/>
    <property type="molecule type" value="Genomic_DNA"/>
</dbReference>
<dbReference type="InterPro" id="IPR008271">
    <property type="entry name" value="Ser/Thr_kinase_AS"/>
</dbReference>
<dbReference type="GO" id="GO:0005634">
    <property type="term" value="C:nucleus"/>
    <property type="evidence" value="ECO:0007669"/>
    <property type="project" value="EnsemblFungi"/>
</dbReference>
<evidence type="ECO:0000313" key="10">
    <source>
        <dbReference type="EMBL" id="EDK37361.2"/>
    </source>
</evidence>
<dbReference type="HOGENOM" id="CLU_000288_88_4_1"/>
<keyword evidence="5" id="KW-0418">Kinase</keyword>
<dbReference type="InParanoid" id="A5DDV8"/>
<dbReference type="AlphaFoldDB" id="A5DDV8"/>
<dbReference type="eggNOG" id="KOG0667">
    <property type="taxonomic scope" value="Eukaryota"/>
</dbReference>
<comment type="similarity">
    <text evidence="1">Belongs to the protein kinase superfamily. CMGC Ser/Thr protein kinase family. MNB/DYRK subfamily.</text>
</comment>
<dbReference type="VEuPathDB" id="FungiDB:PGUG_01459"/>
<reference evidence="10 11" key="1">
    <citation type="journal article" date="2009" name="Nature">
        <title>Evolution of pathogenicity and sexual reproduction in eight Candida genomes.</title>
        <authorList>
            <person name="Butler G."/>
            <person name="Rasmussen M.D."/>
            <person name="Lin M.F."/>
            <person name="Santos M.A."/>
            <person name="Sakthikumar S."/>
            <person name="Munro C.A."/>
            <person name="Rheinbay E."/>
            <person name="Grabherr M."/>
            <person name="Forche A."/>
            <person name="Reedy J.L."/>
            <person name="Agrafioti I."/>
            <person name="Arnaud M.B."/>
            <person name="Bates S."/>
            <person name="Brown A.J."/>
            <person name="Brunke S."/>
            <person name="Costanzo M.C."/>
            <person name="Fitzpatrick D.A."/>
            <person name="de Groot P.W."/>
            <person name="Harris D."/>
            <person name="Hoyer L.L."/>
            <person name="Hube B."/>
            <person name="Klis F.M."/>
            <person name="Kodira C."/>
            <person name="Lennard N."/>
            <person name="Logue M.E."/>
            <person name="Martin R."/>
            <person name="Neiman A.M."/>
            <person name="Nikolaou E."/>
            <person name="Quail M.A."/>
            <person name="Quinn J."/>
            <person name="Santos M.C."/>
            <person name="Schmitzberger F.F."/>
            <person name="Sherlock G."/>
            <person name="Shah P."/>
            <person name="Silverstein K.A."/>
            <person name="Skrzypek M.S."/>
            <person name="Soll D."/>
            <person name="Staggs R."/>
            <person name="Stansfield I."/>
            <person name="Stumpf M.P."/>
            <person name="Sudbery P.E."/>
            <person name="Srikantha T."/>
            <person name="Zeng Q."/>
            <person name="Berman J."/>
            <person name="Berriman M."/>
            <person name="Heitman J."/>
            <person name="Gow N.A."/>
            <person name="Lorenz M.C."/>
            <person name="Birren B.W."/>
            <person name="Kellis M."/>
            <person name="Cuomo C.A."/>
        </authorList>
    </citation>
    <scope>NUCLEOTIDE SEQUENCE [LARGE SCALE GENOMIC DNA]</scope>
    <source>
        <strain evidence="11">ATCC 6260 / CBS 566 / DSM 6381 / JCM 1539 / NBRC 10279 / NRRL Y-324</strain>
    </source>
</reference>
<name>A5DDV8_PICGU</name>
<dbReference type="FunCoup" id="A5DDV8">
    <property type="interactions" value="378"/>
</dbReference>
<dbReference type="GO" id="GO:0010811">
    <property type="term" value="P:positive regulation of cell-substrate adhesion"/>
    <property type="evidence" value="ECO:0007669"/>
    <property type="project" value="EnsemblFungi"/>
</dbReference>
<keyword evidence="3" id="KW-0808">Transferase</keyword>
<dbReference type="InterPro" id="IPR000719">
    <property type="entry name" value="Prot_kinase_dom"/>
</dbReference>
<keyword evidence="6 7" id="KW-0067">ATP-binding</keyword>
<evidence type="ECO:0000256" key="1">
    <source>
        <dbReference type="ARBA" id="ARBA00008867"/>
    </source>
</evidence>
<dbReference type="PROSITE" id="PS00107">
    <property type="entry name" value="PROTEIN_KINASE_ATP"/>
    <property type="match status" value="1"/>
</dbReference>
<dbReference type="OrthoDB" id="9332038at2759"/>
<sequence length="761" mass="86162">MWTPLTCRASNLPPVVRYTSRENLSCHVTECQGRAERQPSSPLCNPKVSTPSSISSMAYNYNTNRHNSVGGSWQLPPPPPQPPVSSGAYSDSPAMMNHDFRNPWFSGGRPQAQQNVAGQMSMANSPTKTPQLPLLQTQVGQQPKRLSLVNQLPTTYEDETQNSGPFIHPPTRVDNPFNQYYTNQDVTLDDRRMSVADGSYLKSGYNGFAEPGGGGGVAGAGIAPPYGQASFNNLRRSSLAVGPFMDGGVAGYRKPGRSASVVQYQQYQQSVSEKQHSYFRLPAPRAKRVHSKLDLHPKIHHIPKYRRASVNSVHISPVNALSIYLTETYRICQPKKFQYSKSTNPKRVLTKPSDPKYNNGYDNEDSDYILYVNDVLGTEEGRKYIVLDLLGSGTFGQVVKCQNLTNQSVCAIKVIKSKPAYMNQSLTEVRLLEFLNSNSDGNHFIRLLDTFMHKEHLCLVFELLASNLYELIKQNQFQGLNMRLVKLLTKQLLESMAQLKSFQIIHCDLKPENILLCQPDKPDIKIIDFGSACFTHQTIYSYIQSRFYRSPEVILGLPYTESIDMWSLGCIVGELFLGLPMFPGTSEYNQIWKIVDMLGYPPRHMIDVGRNSTNFFHKVPASTPEGKHSYTIKSYDEYVQYLASTKGKEEQSQKEQKNKNYFKHRSMKDIILNYKFSSKMTNTMIEKECQERLLLVDFLTKCLNMNPLERLTPQEALKHPFVNDVLQPLTPTPQPESTQNHFAPRRASTLDNRIQAQYSRT</sequence>
<keyword evidence="11" id="KW-1185">Reference proteome</keyword>
<dbReference type="InterPro" id="IPR017441">
    <property type="entry name" value="Protein_kinase_ATP_BS"/>
</dbReference>
<protein>
    <recommendedName>
        <fullName evidence="9">Protein kinase domain-containing protein</fullName>
    </recommendedName>
</protein>
<dbReference type="PROSITE" id="PS50011">
    <property type="entry name" value="PROTEIN_KINASE_DOM"/>
    <property type="match status" value="1"/>
</dbReference>
<feature type="compositionally biased region" description="Polar residues" evidence="8">
    <location>
        <begin position="749"/>
        <end position="761"/>
    </location>
</feature>
<dbReference type="GO" id="GO:0005524">
    <property type="term" value="F:ATP binding"/>
    <property type="evidence" value="ECO:0007669"/>
    <property type="project" value="UniProtKB-UniRule"/>
</dbReference>
<dbReference type="GO" id="GO:0141156">
    <property type="term" value="P:cAMP/PKA signal transduction"/>
    <property type="evidence" value="ECO:0007669"/>
    <property type="project" value="EnsemblFungi"/>
</dbReference>
<evidence type="ECO:0000259" key="9">
    <source>
        <dbReference type="PROSITE" id="PS50011"/>
    </source>
</evidence>
<dbReference type="RefSeq" id="XP_001485788.2">
    <property type="nucleotide sequence ID" value="XM_001485738.1"/>
</dbReference>
<dbReference type="OMA" id="CQPDKPD"/>
<dbReference type="FunFam" id="3.30.200.20:FF:000087">
    <property type="entry name" value="Dual specificity tyrosine-phosphorylation-regulated kinase 1A"/>
    <property type="match status" value="1"/>
</dbReference>
<accession>A5DDV8</accession>
<organism evidence="10 11">
    <name type="scientific">Meyerozyma guilliermondii (strain ATCC 6260 / CBS 566 / DSM 6381 / JCM 1539 / NBRC 10279 / NRRL Y-324)</name>
    <name type="common">Yeast</name>
    <name type="synonym">Candida guilliermondii</name>
    <dbReference type="NCBI Taxonomy" id="294746"/>
    <lineage>
        <taxon>Eukaryota</taxon>
        <taxon>Fungi</taxon>
        <taxon>Dikarya</taxon>
        <taxon>Ascomycota</taxon>
        <taxon>Saccharomycotina</taxon>
        <taxon>Pichiomycetes</taxon>
        <taxon>Debaryomycetaceae</taxon>
        <taxon>Meyerozyma</taxon>
    </lineage>
</organism>
<dbReference type="SMART" id="SM00220">
    <property type="entry name" value="S_TKc"/>
    <property type="match status" value="1"/>
</dbReference>
<feature type="region of interest" description="Disordered" evidence="8">
    <location>
        <begin position="156"/>
        <end position="178"/>
    </location>
</feature>
<evidence type="ECO:0000313" key="11">
    <source>
        <dbReference type="Proteomes" id="UP000001997"/>
    </source>
</evidence>
<dbReference type="Pfam" id="PF00069">
    <property type="entry name" value="Pkinase"/>
    <property type="match status" value="1"/>
</dbReference>
<feature type="region of interest" description="Disordered" evidence="8">
    <location>
        <begin position="729"/>
        <end position="761"/>
    </location>
</feature>
<dbReference type="GO" id="GO:0045893">
    <property type="term" value="P:positive regulation of DNA-templated transcription"/>
    <property type="evidence" value="ECO:0007669"/>
    <property type="project" value="EnsemblFungi"/>
</dbReference>
<evidence type="ECO:0000256" key="3">
    <source>
        <dbReference type="ARBA" id="ARBA00022679"/>
    </source>
</evidence>
<dbReference type="PROSITE" id="PS00108">
    <property type="entry name" value="PROTEIN_KINASE_ST"/>
    <property type="match status" value="1"/>
</dbReference>
<evidence type="ECO:0000256" key="4">
    <source>
        <dbReference type="ARBA" id="ARBA00022741"/>
    </source>
</evidence>
<evidence type="ECO:0000256" key="7">
    <source>
        <dbReference type="PROSITE-ProRule" id="PRU10141"/>
    </source>
</evidence>
<dbReference type="Gene3D" id="3.30.200.20">
    <property type="entry name" value="Phosphorylase Kinase, domain 1"/>
    <property type="match status" value="1"/>
</dbReference>
<evidence type="ECO:0000256" key="6">
    <source>
        <dbReference type="ARBA" id="ARBA00022840"/>
    </source>
</evidence>
<keyword evidence="4 7" id="KW-0547">Nucleotide-binding</keyword>